<sequence length="78" mass="9306">MKKKNVIVIDKQKKKVMIDSIKEYFYNEREEELGDLAAGMILDFFLEELAPEIYNKGVYDAYEYSLERIEDVLSIQKY</sequence>
<dbReference type="AlphaFoldDB" id="A0A0D0ZXD4"/>
<reference evidence="1 2" key="1">
    <citation type="submission" date="2014-06" db="EMBL/GenBank/DDBJ databases">
        <title>Genome characterization of distinct group I Clostridium botulinum lineages.</title>
        <authorList>
            <person name="Giordani F."/>
            <person name="Anselmo A."/>
            <person name="Fillo S."/>
            <person name="Palozzi A.M."/>
            <person name="Fortunato A."/>
            <person name="Gentile B."/>
            <person name="Ciammaruconi A."/>
            <person name="Anniballi F."/>
            <person name="De Medici D."/>
            <person name="Lista F."/>
        </authorList>
    </citation>
    <scope>NUCLEOTIDE SEQUENCE [LARGE SCALE GENOMIC DNA]</scope>
    <source>
        <strain evidence="1 2">B2 450</strain>
    </source>
</reference>
<evidence type="ECO:0000313" key="1">
    <source>
        <dbReference type="EMBL" id="KIS23283.1"/>
    </source>
</evidence>
<dbReference type="RefSeq" id="WP_003362989.1">
    <property type="nucleotide sequence ID" value="NZ_JXSU01000007.1"/>
</dbReference>
<proteinExistence type="predicted"/>
<protein>
    <recommendedName>
        <fullName evidence="3">DUF2164 domain-containing protein</fullName>
    </recommendedName>
</protein>
<dbReference type="HOGENOM" id="CLU_157964_0_0_9"/>
<dbReference type="InterPro" id="IPR018680">
    <property type="entry name" value="DUF2164"/>
</dbReference>
<dbReference type="PATRIC" id="fig|1379739.3.peg.1667"/>
<dbReference type="EMBL" id="JXSU01000007">
    <property type="protein sequence ID" value="KIS23283.1"/>
    <property type="molecule type" value="Genomic_DNA"/>
</dbReference>
<gene>
    <name evidence="1" type="ORF">N495_06670</name>
</gene>
<dbReference type="OrthoDB" id="573733at2"/>
<evidence type="ECO:0000313" key="2">
    <source>
        <dbReference type="Proteomes" id="UP000032250"/>
    </source>
</evidence>
<evidence type="ECO:0008006" key="3">
    <source>
        <dbReference type="Google" id="ProtNLM"/>
    </source>
</evidence>
<dbReference type="Pfam" id="PF09932">
    <property type="entry name" value="DUF2164"/>
    <property type="match status" value="1"/>
</dbReference>
<dbReference type="Proteomes" id="UP000032250">
    <property type="component" value="Unassembled WGS sequence"/>
</dbReference>
<organism evidence="1 2">
    <name type="scientific">Clostridium botulinum B2 450</name>
    <dbReference type="NCBI Taxonomy" id="1379739"/>
    <lineage>
        <taxon>Bacteria</taxon>
        <taxon>Bacillati</taxon>
        <taxon>Bacillota</taxon>
        <taxon>Clostridia</taxon>
        <taxon>Eubacteriales</taxon>
        <taxon>Clostridiaceae</taxon>
        <taxon>Clostridium</taxon>
    </lineage>
</organism>
<accession>A0A0D0ZXD4</accession>
<comment type="caution">
    <text evidence="1">The sequence shown here is derived from an EMBL/GenBank/DDBJ whole genome shotgun (WGS) entry which is preliminary data.</text>
</comment>
<name>A0A0D0ZXD4_CLOBO</name>